<sequence>MRGRPGGRADRRGREITADKPEGETRHGVSRGPEREQEREPTISNEETVAGGEPNTSEAGETGLTAEEEARKKADDGAEEVSTTHEVPSRRVGRGRGGTGARGDGTGEQDAEGGRDDAGLGGLGAGRRTNQEGGRGRPEGETRTRAGCRARAAAAYDTQGGARRRATAGRSEGRQRWPDGADDGASTPSPLLRSGGRGHTSPPTGRRDLTGDSRRPDNERPDTNRDAERVCNRARQRDPSHGAHSQRAGAGRANRRGRAERATRAAGARRPQAGAGSRPSGRPRARRTVRGSPAAPTESGGRALQRRPPRAREGTSGERHGLQAGGPQARANCEGATAVQLKQQAAAAAAGSQPAWEQTGLREIGNLNDLHGASQHQWSEVIKFSRD</sequence>
<name>A0ABM1DVT2_PRICU</name>
<keyword evidence="2" id="KW-1185">Reference proteome</keyword>
<dbReference type="GeneID" id="106806575"/>
<reference evidence="3" key="1">
    <citation type="submission" date="2025-08" db="UniProtKB">
        <authorList>
            <consortium name="RefSeq"/>
        </authorList>
    </citation>
    <scope>IDENTIFICATION</scope>
</reference>
<gene>
    <name evidence="3" type="primary">LOC106806575</name>
</gene>
<feature type="compositionally biased region" description="Basic and acidic residues" evidence="1">
    <location>
        <begin position="205"/>
        <end position="241"/>
    </location>
</feature>
<feature type="compositionally biased region" description="Gly residues" evidence="1">
    <location>
        <begin position="95"/>
        <end position="106"/>
    </location>
</feature>
<evidence type="ECO:0000313" key="2">
    <source>
        <dbReference type="Proteomes" id="UP000695022"/>
    </source>
</evidence>
<feature type="compositionally biased region" description="Basic and acidic residues" evidence="1">
    <location>
        <begin position="134"/>
        <end position="144"/>
    </location>
</feature>
<evidence type="ECO:0000313" key="3">
    <source>
        <dbReference type="RefSeq" id="XP_014664053.1"/>
    </source>
</evidence>
<organism evidence="2 3">
    <name type="scientific">Priapulus caudatus</name>
    <name type="common">Priapulid worm</name>
    <dbReference type="NCBI Taxonomy" id="37621"/>
    <lineage>
        <taxon>Eukaryota</taxon>
        <taxon>Metazoa</taxon>
        <taxon>Ecdysozoa</taxon>
        <taxon>Scalidophora</taxon>
        <taxon>Priapulida</taxon>
        <taxon>Priapulimorpha</taxon>
        <taxon>Priapulimorphida</taxon>
        <taxon>Priapulidae</taxon>
        <taxon>Priapulus</taxon>
    </lineage>
</organism>
<evidence type="ECO:0000256" key="1">
    <source>
        <dbReference type="SAM" id="MobiDB-lite"/>
    </source>
</evidence>
<feature type="region of interest" description="Disordered" evidence="1">
    <location>
        <begin position="1"/>
        <end position="334"/>
    </location>
</feature>
<dbReference type="Proteomes" id="UP000695022">
    <property type="component" value="Unplaced"/>
</dbReference>
<feature type="compositionally biased region" description="Basic and acidic residues" evidence="1">
    <location>
        <begin position="7"/>
        <end position="41"/>
    </location>
</feature>
<dbReference type="RefSeq" id="XP_014664053.1">
    <property type="nucleotide sequence ID" value="XM_014808567.1"/>
</dbReference>
<feature type="compositionally biased region" description="Low complexity" evidence="1">
    <location>
        <begin position="145"/>
        <end position="161"/>
    </location>
</feature>
<proteinExistence type="predicted"/>
<feature type="compositionally biased region" description="Low complexity" evidence="1">
    <location>
        <begin position="264"/>
        <end position="280"/>
    </location>
</feature>
<protein>
    <submittedName>
        <fullName evidence="3">Filaggrin-2-like</fullName>
    </submittedName>
</protein>
<accession>A0ABM1DVT2</accession>
<feature type="compositionally biased region" description="Basic and acidic residues" evidence="1">
    <location>
        <begin position="310"/>
        <end position="321"/>
    </location>
</feature>